<dbReference type="InterPro" id="IPR012340">
    <property type="entry name" value="NA-bd_OB-fold"/>
</dbReference>
<sequence>MDRKSVGGRRYVALEEMIDTTVLLDLACQAGVAKTLIKVTNHPRNRLMEAATLNSSRTGRQALSHGQPLLLTWECAHYRGNDAACSVITFETVTIEQSVIRYVQEVKDNWAWLVLSPHLKGCLFILDTSDDPSELERFKERFKVGDPFQCHIRSVNHERKQVDLSLHPKTSDKQFKKGDLLGRRITRVFAGVGGHTVQSRWESFGKVHGFVKNVTEKGCFVVLAPSLEARIQLKNLSNSFVQNPDIGKPLSGHIEMSLAATTSQDSSGWKKFGAGEIVSGRIHNIEAFGIFISLAESDVFLVCAPGCLCHVAEVSYDFIQDLSTLYKVGQWVQVKILKVDGETKRISLGMKASYLTLEDGIEPMEEEAINEEPSNTNVLMREVDLASKRFPQLCMEAAAKEKLLQKDQPPETMDDFERLVAASPNSSYM</sequence>
<dbReference type="Pfam" id="PF00575">
    <property type="entry name" value="S1"/>
    <property type="match status" value="1"/>
</dbReference>
<dbReference type="PANTHER" id="PTHR23270">
    <property type="entry name" value="PROGRAMMED CELL DEATH PROTEIN 11 PRE-RRNA PROCESSING PROTEIN RRP5"/>
    <property type="match status" value="1"/>
</dbReference>
<name>D8TDY7_SELML</name>
<dbReference type="Gramene" id="EFJ05133">
    <property type="protein sequence ID" value="EFJ05133"/>
    <property type="gene ID" value="SELMODRAFT_431837"/>
</dbReference>
<dbReference type="InterPro" id="IPR003029">
    <property type="entry name" value="S1_domain"/>
</dbReference>
<dbReference type="InterPro" id="IPR045209">
    <property type="entry name" value="Rrp5"/>
</dbReference>
<evidence type="ECO:0000259" key="1">
    <source>
        <dbReference type="PROSITE" id="PS50126"/>
    </source>
</evidence>
<dbReference type="InParanoid" id="D8TDY7"/>
<dbReference type="STRING" id="88036.D8TDY7"/>
<protein>
    <recommendedName>
        <fullName evidence="1">S1 motif domain-containing protein</fullName>
    </recommendedName>
</protein>
<dbReference type="Gene3D" id="2.40.50.140">
    <property type="entry name" value="Nucleic acid-binding proteins"/>
    <property type="match status" value="3"/>
</dbReference>
<dbReference type="EMBL" id="GL377736">
    <property type="protein sequence ID" value="EFJ05133.1"/>
    <property type="molecule type" value="Genomic_DNA"/>
</dbReference>
<gene>
    <name evidence="2" type="ORF">SELMODRAFT_431837</name>
</gene>
<proteinExistence type="predicted"/>
<dbReference type="SUPFAM" id="SSF50249">
    <property type="entry name" value="Nucleic acid-binding proteins"/>
    <property type="match status" value="2"/>
</dbReference>
<dbReference type="GO" id="GO:0003676">
    <property type="term" value="F:nucleic acid binding"/>
    <property type="evidence" value="ECO:0007669"/>
    <property type="project" value="InterPro"/>
</dbReference>
<dbReference type="Proteomes" id="UP000001514">
    <property type="component" value="Unassembled WGS sequence"/>
</dbReference>
<reference evidence="2 3" key="1">
    <citation type="journal article" date="2011" name="Science">
        <title>The Selaginella genome identifies genetic changes associated with the evolution of vascular plants.</title>
        <authorList>
            <person name="Banks J.A."/>
            <person name="Nishiyama T."/>
            <person name="Hasebe M."/>
            <person name="Bowman J.L."/>
            <person name="Gribskov M."/>
            <person name="dePamphilis C."/>
            <person name="Albert V.A."/>
            <person name="Aono N."/>
            <person name="Aoyama T."/>
            <person name="Ambrose B.A."/>
            <person name="Ashton N.W."/>
            <person name="Axtell M.J."/>
            <person name="Barker E."/>
            <person name="Barker M.S."/>
            <person name="Bennetzen J.L."/>
            <person name="Bonawitz N.D."/>
            <person name="Chapple C."/>
            <person name="Cheng C."/>
            <person name="Correa L.G."/>
            <person name="Dacre M."/>
            <person name="DeBarry J."/>
            <person name="Dreyer I."/>
            <person name="Elias M."/>
            <person name="Engstrom E.M."/>
            <person name="Estelle M."/>
            <person name="Feng L."/>
            <person name="Finet C."/>
            <person name="Floyd S.K."/>
            <person name="Frommer W.B."/>
            <person name="Fujita T."/>
            <person name="Gramzow L."/>
            <person name="Gutensohn M."/>
            <person name="Harholt J."/>
            <person name="Hattori M."/>
            <person name="Heyl A."/>
            <person name="Hirai T."/>
            <person name="Hiwatashi Y."/>
            <person name="Ishikawa M."/>
            <person name="Iwata M."/>
            <person name="Karol K.G."/>
            <person name="Koehler B."/>
            <person name="Kolukisaoglu U."/>
            <person name="Kubo M."/>
            <person name="Kurata T."/>
            <person name="Lalonde S."/>
            <person name="Li K."/>
            <person name="Li Y."/>
            <person name="Litt A."/>
            <person name="Lyons E."/>
            <person name="Manning G."/>
            <person name="Maruyama T."/>
            <person name="Michael T.P."/>
            <person name="Mikami K."/>
            <person name="Miyazaki S."/>
            <person name="Morinaga S."/>
            <person name="Murata T."/>
            <person name="Mueller-Roeber B."/>
            <person name="Nelson D.R."/>
            <person name="Obara M."/>
            <person name="Oguri Y."/>
            <person name="Olmstead R.G."/>
            <person name="Onodera N."/>
            <person name="Petersen B.L."/>
            <person name="Pils B."/>
            <person name="Prigge M."/>
            <person name="Rensing S.A."/>
            <person name="Riano-Pachon D.M."/>
            <person name="Roberts A.W."/>
            <person name="Sato Y."/>
            <person name="Scheller H.V."/>
            <person name="Schulz B."/>
            <person name="Schulz C."/>
            <person name="Shakirov E.V."/>
            <person name="Shibagaki N."/>
            <person name="Shinohara N."/>
            <person name="Shippen D.E."/>
            <person name="Soerensen I."/>
            <person name="Sotooka R."/>
            <person name="Sugimoto N."/>
            <person name="Sugita M."/>
            <person name="Sumikawa N."/>
            <person name="Tanurdzic M."/>
            <person name="Theissen G."/>
            <person name="Ulvskov P."/>
            <person name="Wakazuki S."/>
            <person name="Weng J.K."/>
            <person name="Willats W.W."/>
            <person name="Wipf D."/>
            <person name="Wolf P.G."/>
            <person name="Yang L."/>
            <person name="Zimmer A.D."/>
            <person name="Zhu Q."/>
            <person name="Mitros T."/>
            <person name="Hellsten U."/>
            <person name="Loque D."/>
            <person name="Otillar R."/>
            <person name="Salamov A."/>
            <person name="Schmutz J."/>
            <person name="Shapiro H."/>
            <person name="Lindquist E."/>
            <person name="Lucas S."/>
            <person name="Rokhsar D."/>
            <person name="Grigoriev I.V."/>
        </authorList>
    </citation>
    <scope>NUCLEOTIDE SEQUENCE [LARGE SCALE GENOMIC DNA]</scope>
</reference>
<organism evidence="3">
    <name type="scientific">Selaginella moellendorffii</name>
    <name type="common">Spikemoss</name>
    <dbReference type="NCBI Taxonomy" id="88036"/>
    <lineage>
        <taxon>Eukaryota</taxon>
        <taxon>Viridiplantae</taxon>
        <taxon>Streptophyta</taxon>
        <taxon>Embryophyta</taxon>
        <taxon>Tracheophyta</taxon>
        <taxon>Lycopodiopsida</taxon>
        <taxon>Selaginellales</taxon>
        <taxon>Selaginellaceae</taxon>
        <taxon>Selaginella</taxon>
    </lineage>
</organism>
<accession>D8TDY7</accession>
<feature type="domain" description="S1 motif" evidence="1">
    <location>
        <begin position="96"/>
        <end position="167"/>
    </location>
</feature>
<dbReference type="GO" id="GO:0006364">
    <property type="term" value="P:rRNA processing"/>
    <property type="evidence" value="ECO:0007669"/>
    <property type="project" value="InterPro"/>
</dbReference>
<evidence type="ECO:0000313" key="2">
    <source>
        <dbReference type="EMBL" id="EFJ05133.1"/>
    </source>
</evidence>
<dbReference type="KEGG" id="smo:SELMODRAFT_431837"/>
<dbReference type="eggNOG" id="KOG1070">
    <property type="taxonomic scope" value="Eukaryota"/>
</dbReference>
<dbReference type="PROSITE" id="PS50126">
    <property type="entry name" value="S1"/>
    <property type="match status" value="2"/>
</dbReference>
<evidence type="ECO:0000313" key="3">
    <source>
        <dbReference type="Proteomes" id="UP000001514"/>
    </source>
</evidence>
<dbReference type="HOGENOM" id="CLU_053233_0_0_1"/>
<dbReference type="PANTHER" id="PTHR23270:SF10">
    <property type="entry name" value="PROTEIN RRP5 HOMOLOG"/>
    <property type="match status" value="1"/>
</dbReference>
<feature type="domain" description="S1 motif" evidence="1">
    <location>
        <begin position="275"/>
        <end position="351"/>
    </location>
</feature>
<keyword evidence="3" id="KW-1185">Reference proteome</keyword>
<dbReference type="AlphaFoldDB" id="D8TDY7"/>
<dbReference type="SMART" id="SM00316">
    <property type="entry name" value="S1"/>
    <property type="match status" value="2"/>
</dbReference>